<protein>
    <submittedName>
        <fullName evidence="1">Uncharacterized protein</fullName>
    </submittedName>
</protein>
<dbReference type="Proteomes" id="UP000185812">
    <property type="component" value="Unassembled WGS sequence"/>
</dbReference>
<accession>A0A1M6Q414</accession>
<keyword evidence="2" id="KW-1185">Reference proteome</keyword>
<reference evidence="2" key="1">
    <citation type="submission" date="2016-11" db="EMBL/GenBank/DDBJ databases">
        <authorList>
            <person name="Varghese N."/>
            <person name="Submissions S."/>
        </authorList>
    </citation>
    <scope>NUCLEOTIDE SEQUENCE [LARGE SCALE GENOMIC DNA]</scope>
    <source>
        <strain evidence="2">DSM 22212</strain>
    </source>
</reference>
<name>A0A1M6Q414_9BACT</name>
<evidence type="ECO:0000313" key="1">
    <source>
        <dbReference type="EMBL" id="SHK14868.1"/>
    </source>
</evidence>
<dbReference type="STRING" id="633813.SAMN04488087_0451"/>
<dbReference type="AlphaFoldDB" id="A0A1M6Q414"/>
<sequence>MLFLKKELNVFFCRGLRWRLLWAPYSRCFPGNAALCGRRPMEPVEAEEYPAEIERVHEKKKKHWLKMEETS</sequence>
<proteinExistence type="predicted"/>
<dbReference type="EMBL" id="FRAU01000001">
    <property type="protein sequence ID" value="SHK14868.1"/>
    <property type="molecule type" value="Genomic_DNA"/>
</dbReference>
<evidence type="ECO:0000313" key="2">
    <source>
        <dbReference type="Proteomes" id="UP000185812"/>
    </source>
</evidence>
<organism evidence="1 2">
    <name type="scientific">Rhodothermus profundi</name>
    <dbReference type="NCBI Taxonomy" id="633813"/>
    <lineage>
        <taxon>Bacteria</taxon>
        <taxon>Pseudomonadati</taxon>
        <taxon>Rhodothermota</taxon>
        <taxon>Rhodothermia</taxon>
        <taxon>Rhodothermales</taxon>
        <taxon>Rhodothermaceae</taxon>
        <taxon>Rhodothermus</taxon>
    </lineage>
</organism>
<gene>
    <name evidence="1" type="ORF">SAMN04488087_0451</name>
</gene>